<dbReference type="GO" id="GO:0016787">
    <property type="term" value="F:hydrolase activity"/>
    <property type="evidence" value="ECO:0007669"/>
    <property type="project" value="InterPro"/>
</dbReference>
<comment type="caution">
    <text evidence="1">The sequence shown here is derived from an EMBL/GenBank/DDBJ whole genome shotgun (WGS) entry which is preliminary data.</text>
</comment>
<evidence type="ECO:0000313" key="2">
    <source>
        <dbReference type="Proteomes" id="UP000229459"/>
    </source>
</evidence>
<dbReference type="AlphaFoldDB" id="A0A2H0B7A3"/>
<sequence>MQFVIFHGSFGSCNDNWFPELKSKLEALSQTVFTPQFPIEDWQELTQKGEKYELKNQNLTRWIETFSQIVLSQLNRNEKICFVGHSLSSVFILHIVSRFRIKLDCAIFVSPFLDKLNKTWQIDYVNSSFYKTDFDFDVIKKLISISYVLYSDNDPYVDR</sequence>
<dbReference type="SUPFAM" id="SSF53474">
    <property type="entry name" value="alpha/beta-Hydrolases"/>
    <property type="match status" value="1"/>
</dbReference>
<accession>A0A2H0B7A3</accession>
<protein>
    <recommendedName>
        <fullName evidence="3">Alpha/beta hydrolase</fullName>
    </recommendedName>
</protein>
<evidence type="ECO:0008006" key="3">
    <source>
        <dbReference type="Google" id="ProtNLM"/>
    </source>
</evidence>
<organism evidence="1 2">
    <name type="scientific">Candidatus Beckwithbacteria bacterium CG23_combo_of_CG06-09_8_20_14_all_34_8</name>
    <dbReference type="NCBI Taxonomy" id="1974497"/>
    <lineage>
        <taxon>Bacteria</taxon>
        <taxon>Candidatus Beckwithiibacteriota</taxon>
    </lineage>
</organism>
<dbReference type="Pfam" id="PF06821">
    <property type="entry name" value="Ser_hydrolase"/>
    <property type="match status" value="1"/>
</dbReference>
<reference evidence="1 2" key="1">
    <citation type="submission" date="2017-09" db="EMBL/GenBank/DDBJ databases">
        <title>Depth-based differentiation of microbial function through sediment-hosted aquifers and enrichment of novel symbionts in the deep terrestrial subsurface.</title>
        <authorList>
            <person name="Probst A.J."/>
            <person name="Ladd B."/>
            <person name="Jarett J.K."/>
            <person name="Geller-Mcgrath D.E."/>
            <person name="Sieber C.M."/>
            <person name="Emerson J.B."/>
            <person name="Anantharaman K."/>
            <person name="Thomas B.C."/>
            <person name="Malmstrom R."/>
            <person name="Stieglmeier M."/>
            <person name="Klingl A."/>
            <person name="Woyke T."/>
            <person name="Ryan C.M."/>
            <person name="Banfield J.F."/>
        </authorList>
    </citation>
    <scope>NUCLEOTIDE SEQUENCE [LARGE SCALE GENOMIC DNA]</scope>
    <source>
        <strain evidence="1">CG23_combo_of_CG06-09_8_20_14_all_34_8</strain>
    </source>
</reference>
<proteinExistence type="predicted"/>
<dbReference type="EMBL" id="PCSR01000011">
    <property type="protein sequence ID" value="PIP53526.1"/>
    <property type="molecule type" value="Genomic_DNA"/>
</dbReference>
<dbReference type="Proteomes" id="UP000229459">
    <property type="component" value="Unassembled WGS sequence"/>
</dbReference>
<evidence type="ECO:0000313" key="1">
    <source>
        <dbReference type="EMBL" id="PIP53526.1"/>
    </source>
</evidence>
<gene>
    <name evidence="1" type="ORF">COX08_00445</name>
</gene>
<dbReference type="InterPro" id="IPR029058">
    <property type="entry name" value="AB_hydrolase_fold"/>
</dbReference>
<name>A0A2H0B7A3_9BACT</name>
<dbReference type="Gene3D" id="3.40.50.1820">
    <property type="entry name" value="alpha/beta hydrolase"/>
    <property type="match status" value="1"/>
</dbReference>
<dbReference type="InterPro" id="IPR010662">
    <property type="entry name" value="RBBP9/YdeN"/>
</dbReference>